<sequence>MFAAGAAVHLNRTGSGSKPAAANGNKDGIRRARNLMKSGSFSSFKFFCEDEMMASAVPQESRIRDDTADKLDCHGDWVRRRLILTQDRLYIALSKSWFPHAYGNMAVNVQPSADKWQNCYSVLRSGNFECYETEDDFRRLKKPFFRLNVLGCRLSDEDDAVEGFPFAIKINDAYNRPIVYFNCESHQDMKRWTKVLKEHGNYLLANEQVEIVDSIPTEEIVTVNRVLQNPFLKHKNQDRRWSPFATGLKIKSVNAGVSSSRHNSNHEGLECLKEAEEVEEVILPGYSRVAATRYLQRDNGEVMEIETIPDGYNSGRAFFFFLPNNASVHDWVDIIASTAKEKRSEYSKKHWIDIWQHRACLMLDSIYFQGVMAALIIANFFLIIAQTQIRPQAGSDLDNQFQLVDLAFTIIFTIELAINIFGRCWFDLTIITVSLIQLGLSELPGVKHLRILRTFRVIRIFGRLRQLRSIIHAIVSSIIPVTQAFIIGIIVIAIYCTLGVEVFGEKAPKEFGTFFQAYYTMFAVIAYGYWPDDKLPPFDPVTDQVDPIVVTYVCSYVCIVVLVLLQVSPSPSPSSLVLHPRPPPSSSRLPRQAHSNPQVMVAVLLENFFGATRQDREECAKAAAMQMRADDAFPLDILLERLQYDSTDDLQYQIAKLFDLLDVDRTGSISYSELADGLHKIDPSSHLKFTEDDFDRLTKGRKLCNDDWELGFPQFHSIIVGQLRTFTMRKVTDAIMHLESSVEIEVLLAAIKEMMINMERIDQSLGATTHSSDRRGSGVFEAYWMEPHEVAAKACKQQAQLMKRVEEKIHEEMSGIRGMIKESMAEMRTELRQVAMESNRRKRRSNREAPLIDLIETELSLKIGELKLEQDVQVTESQNSPIA</sequence>
<feature type="transmembrane region" description="Helical" evidence="7">
    <location>
        <begin position="470"/>
        <end position="495"/>
    </location>
</feature>
<dbReference type="GO" id="GO:0005509">
    <property type="term" value="F:calcium ion binding"/>
    <property type="evidence" value="ECO:0007669"/>
    <property type="project" value="InterPro"/>
</dbReference>
<evidence type="ECO:0000313" key="11">
    <source>
        <dbReference type="EnsemblProtists" id="EKX42273"/>
    </source>
</evidence>
<organism evidence="10">
    <name type="scientific">Guillardia theta (strain CCMP2712)</name>
    <name type="common">Cryptophyte</name>
    <dbReference type="NCBI Taxonomy" id="905079"/>
    <lineage>
        <taxon>Eukaryota</taxon>
        <taxon>Cryptophyceae</taxon>
        <taxon>Pyrenomonadales</taxon>
        <taxon>Geminigeraceae</taxon>
        <taxon>Guillardia</taxon>
    </lineage>
</organism>
<dbReference type="eggNOG" id="KOG2301">
    <property type="taxonomic scope" value="Eukaryota"/>
</dbReference>
<dbReference type="SMART" id="SM00054">
    <property type="entry name" value="EFh"/>
    <property type="match status" value="1"/>
</dbReference>
<evidence type="ECO:0000259" key="9">
    <source>
        <dbReference type="PROSITE" id="PS50222"/>
    </source>
</evidence>
<proteinExistence type="predicted"/>
<evidence type="ECO:0000256" key="3">
    <source>
        <dbReference type="ARBA" id="ARBA00022837"/>
    </source>
</evidence>
<reference evidence="10 12" key="1">
    <citation type="journal article" date="2012" name="Nature">
        <title>Algal genomes reveal evolutionary mosaicism and the fate of nucleomorphs.</title>
        <authorList>
            <consortium name="DOE Joint Genome Institute"/>
            <person name="Curtis B.A."/>
            <person name="Tanifuji G."/>
            <person name="Burki F."/>
            <person name="Gruber A."/>
            <person name="Irimia M."/>
            <person name="Maruyama S."/>
            <person name="Arias M.C."/>
            <person name="Ball S.G."/>
            <person name="Gile G.H."/>
            <person name="Hirakawa Y."/>
            <person name="Hopkins J.F."/>
            <person name="Kuo A."/>
            <person name="Rensing S.A."/>
            <person name="Schmutz J."/>
            <person name="Symeonidi A."/>
            <person name="Elias M."/>
            <person name="Eveleigh R.J."/>
            <person name="Herman E.K."/>
            <person name="Klute M.J."/>
            <person name="Nakayama T."/>
            <person name="Obornik M."/>
            <person name="Reyes-Prieto A."/>
            <person name="Armbrust E.V."/>
            <person name="Aves S.J."/>
            <person name="Beiko R.G."/>
            <person name="Coutinho P."/>
            <person name="Dacks J.B."/>
            <person name="Durnford D.G."/>
            <person name="Fast N.M."/>
            <person name="Green B.R."/>
            <person name="Grisdale C.J."/>
            <person name="Hempel F."/>
            <person name="Henrissat B."/>
            <person name="Hoppner M.P."/>
            <person name="Ishida K."/>
            <person name="Kim E."/>
            <person name="Koreny L."/>
            <person name="Kroth P.G."/>
            <person name="Liu Y."/>
            <person name="Malik S.B."/>
            <person name="Maier U.G."/>
            <person name="McRose D."/>
            <person name="Mock T."/>
            <person name="Neilson J.A."/>
            <person name="Onodera N.T."/>
            <person name="Poole A.M."/>
            <person name="Pritham E.J."/>
            <person name="Richards T.A."/>
            <person name="Rocap G."/>
            <person name="Roy S.W."/>
            <person name="Sarai C."/>
            <person name="Schaack S."/>
            <person name="Shirato S."/>
            <person name="Slamovits C.H."/>
            <person name="Spencer D.F."/>
            <person name="Suzuki S."/>
            <person name="Worden A.Z."/>
            <person name="Zauner S."/>
            <person name="Barry K."/>
            <person name="Bell C."/>
            <person name="Bharti A.K."/>
            <person name="Crow J.A."/>
            <person name="Grimwood J."/>
            <person name="Kramer R."/>
            <person name="Lindquist E."/>
            <person name="Lucas S."/>
            <person name="Salamov A."/>
            <person name="McFadden G.I."/>
            <person name="Lane C.E."/>
            <person name="Keeling P.J."/>
            <person name="Gray M.W."/>
            <person name="Grigoriev I.V."/>
            <person name="Archibald J.M."/>
        </authorList>
    </citation>
    <scope>NUCLEOTIDE SEQUENCE</scope>
    <source>
        <strain evidence="10 12">CCMP2712</strain>
    </source>
</reference>
<evidence type="ECO:0000256" key="7">
    <source>
        <dbReference type="SAM" id="Phobius"/>
    </source>
</evidence>
<dbReference type="GO" id="GO:0001518">
    <property type="term" value="C:voltage-gated sodium channel complex"/>
    <property type="evidence" value="ECO:0007669"/>
    <property type="project" value="TreeGrafter"/>
</dbReference>
<dbReference type="SUPFAM" id="SSF81324">
    <property type="entry name" value="Voltage-gated potassium channels"/>
    <property type="match status" value="1"/>
</dbReference>
<dbReference type="InterPro" id="IPR043203">
    <property type="entry name" value="VGCC_Ca_Na"/>
</dbReference>
<dbReference type="Pfam" id="PF00169">
    <property type="entry name" value="PH"/>
    <property type="match status" value="1"/>
</dbReference>
<dbReference type="OrthoDB" id="416585at2759"/>
<dbReference type="PROSITE" id="PS50222">
    <property type="entry name" value="EF_HAND_2"/>
    <property type="match status" value="1"/>
</dbReference>
<feature type="transmembrane region" description="Helical" evidence="7">
    <location>
        <begin position="366"/>
        <end position="385"/>
    </location>
</feature>
<dbReference type="InterPro" id="IPR001849">
    <property type="entry name" value="PH_domain"/>
</dbReference>
<dbReference type="HOGENOM" id="CLU_326393_0_0_1"/>
<evidence type="ECO:0000313" key="12">
    <source>
        <dbReference type="Proteomes" id="UP000011087"/>
    </source>
</evidence>
<dbReference type="EnsemblProtists" id="EKX42273">
    <property type="protein sequence ID" value="EKX42273"/>
    <property type="gene ID" value="GUITHDRAFT_141464"/>
</dbReference>
<evidence type="ECO:0000256" key="4">
    <source>
        <dbReference type="ARBA" id="ARBA00022989"/>
    </source>
</evidence>
<dbReference type="EMBL" id="JH993018">
    <property type="protein sequence ID" value="EKX42273.1"/>
    <property type="molecule type" value="Genomic_DNA"/>
</dbReference>
<dbReference type="GO" id="GO:0005248">
    <property type="term" value="F:voltage-gated sodium channel activity"/>
    <property type="evidence" value="ECO:0007669"/>
    <property type="project" value="TreeGrafter"/>
</dbReference>
<dbReference type="RefSeq" id="XP_005829253.1">
    <property type="nucleotide sequence ID" value="XM_005829196.1"/>
</dbReference>
<evidence type="ECO:0008006" key="13">
    <source>
        <dbReference type="Google" id="ProtNLM"/>
    </source>
</evidence>
<keyword evidence="2 7" id="KW-0812">Transmembrane</keyword>
<feature type="transmembrane region" description="Helical" evidence="7">
    <location>
        <begin position="428"/>
        <end position="449"/>
    </location>
</feature>
<dbReference type="Pfam" id="PF00520">
    <property type="entry name" value="Ion_trans"/>
    <property type="match status" value="1"/>
</dbReference>
<evidence type="ECO:0000256" key="1">
    <source>
        <dbReference type="ARBA" id="ARBA00004141"/>
    </source>
</evidence>
<dbReference type="InterPro" id="IPR011992">
    <property type="entry name" value="EF-hand-dom_pair"/>
</dbReference>
<accession>L1J184</accession>
<dbReference type="InterPro" id="IPR005821">
    <property type="entry name" value="Ion_trans_dom"/>
</dbReference>
<dbReference type="InterPro" id="IPR027359">
    <property type="entry name" value="Volt_channel_dom_sf"/>
</dbReference>
<dbReference type="InterPro" id="IPR002048">
    <property type="entry name" value="EF_hand_dom"/>
</dbReference>
<dbReference type="PaxDb" id="55529-EKX42273"/>
<dbReference type="PROSITE" id="PS50003">
    <property type="entry name" value="PH_DOMAIN"/>
    <property type="match status" value="1"/>
</dbReference>
<evidence type="ECO:0000313" key="10">
    <source>
        <dbReference type="EMBL" id="EKX42273.1"/>
    </source>
</evidence>
<dbReference type="Gene3D" id="2.30.29.30">
    <property type="entry name" value="Pleckstrin-homology domain (PH domain)/Phosphotyrosine-binding domain (PTB)"/>
    <property type="match status" value="1"/>
</dbReference>
<dbReference type="Gene3D" id="1.10.238.10">
    <property type="entry name" value="EF-hand"/>
    <property type="match status" value="1"/>
</dbReference>
<dbReference type="SUPFAM" id="SSF47473">
    <property type="entry name" value="EF-hand"/>
    <property type="match status" value="1"/>
</dbReference>
<dbReference type="PANTHER" id="PTHR10037:SF62">
    <property type="entry name" value="SODIUM CHANNEL PROTEIN 60E"/>
    <property type="match status" value="1"/>
</dbReference>
<feature type="region of interest" description="Disordered" evidence="6">
    <location>
        <begin position="573"/>
        <end position="592"/>
    </location>
</feature>
<reference evidence="11" key="3">
    <citation type="submission" date="2015-06" db="UniProtKB">
        <authorList>
            <consortium name="EnsemblProtists"/>
        </authorList>
    </citation>
    <scope>IDENTIFICATION</scope>
</reference>
<evidence type="ECO:0000256" key="6">
    <source>
        <dbReference type="SAM" id="MobiDB-lite"/>
    </source>
</evidence>
<keyword evidence="4 7" id="KW-1133">Transmembrane helix</keyword>
<dbReference type="KEGG" id="gtt:GUITHDRAFT_141464"/>
<dbReference type="STRING" id="905079.L1J184"/>
<feature type="transmembrane region" description="Helical" evidence="7">
    <location>
        <begin position="511"/>
        <end position="529"/>
    </location>
</feature>
<evidence type="ECO:0000256" key="5">
    <source>
        <dbReference type="ARBA" id="ARBA00023136"/>
    </source>
</evidence>
<keyword evidence="3" id="KW-0106">Calcium</keyword>
<dbReference type="SUPFAM" id="SSF50729">
    <property type="entry name" value="PH domain-like"/>
    <property type="match status" value="1"/>
</dbReference>
<feature type="transmembrane region" description="Helical" evidence="7">
    <location>
        <begin position="549"/>
        <end position="567"/>
    </location>
</feature>
<dbReference type="Proteomes" id="UP000011087">
    <property type="component" value="Unassembled WGS sequence"/>
</dbReference>
<dbReference type="InterPro" id="IPR018247">
    <property type="entry name" value="EF_Hand_1_Ca_BS"/>
</dbReference>
<gene>
    <name evidence="10" type="ORF">GUITHDRAFT_141464</name>
</gene>
<comment type="subcellular location">
    <subcellularLocation>
        <location evidence="1">Membrane</location>
        <topology evidence="1">Multi-pass membrane protein</topology>
    </subcellularLocation>
</comment>
<feature type="region of interest" description="Disordered" evidence="6">
    <location>
        <begin position="1"/>
        <end position="26"/>
    </location>
</feature>
<dbReference type="PANTHER" id="PTHR10037">
    <property type="entry name" value="VOLTAGE-GATED CATION CHANNEL CALCIUM AND SODIUM"/>
    <property type="match status" value="1"/>
</dbReference>
<feature type="domain" description="EF-hand" evidence="9">
    <location>
        <begin position="653"/>
        <end position="684"/>
    </location>
</feature>
<dbReference type="GeneID" id="17298867"/>
<name>L1J184_GUITC</name>
<dbReference type="PROSITE" id="PS00018">
    <property type="entry name" value="EF_HAND_1"/>
    <property type="match status" value="1"/>
</dbReference>
<reference evidence="12" key="2">
    <citation type="submission" date="2012-11" db="EMBL/GenBank/DDBJ databases">
        <authorList>
            <person name="Kuo A."/>
            <person name="Curtis B.A."/>
            <person name="Tanifuji G."/>
            <person name="Burki F."/>
            <person name="Gruber A."/>
            <person name="Irimia M."/>
            <person name="Maruyama S."/>
            <person name="Arias M.C."/>
            <person name="Ball S.G."/>
            <person name="Gile G.H."/>
            <person name="Hirakawa Y."/>
            <person name="Hopkins J.F."/>
            <person name="Rensing S.A."/>
            <person name="Schmutz J."/>
            <person name="Symeonidi A."/>
            <person name="Elias M."/>
            <person name="Eveleigh R.J."/>
            <person name="Herman E.K."/>
            <person name="Klute M.J."/>
            <person name="Nakayama T."/>
            <person name="Obornik M."/>
            <person name="Reyes-Prieto A."/>
            <person name="Armbrust E.V."/>
            <person name="Aves S.J."/>
            <person name="Beiko R.G."/>
            <person name="Coutinho P."/>
            <person name="Dacks J.B."/>
            <person name="Durnford D.G."/>
            <person name="Fast N.M."/>
            <person name="Green B.R."/>
            <person name="Grisdale C."/>
            <person name="Hempe F."/>
            <person name="Henrissat B."/>
            <person name="Hoppner M.P."/>
            <person name="Ishida K.-I."/>
            <person name="Kim E."/>
            <person name="Koreny L."/>
            <person name="Kroth P.G."/>
            <person name="Liu Y."/>
            <person name="Malik S.-B."/>
            <person name="Maier U.G."/>
            <person name="McRose D."/>
            <person name="Mock T."/>
            <person name="Neilson J.A."/>
            <person name="Onodera N.T."/>
            <person name="Poole A.M."/>
            <person name="Pritham E.J."/>
            <person name="Richards T.A."/>
            <person name="Rocap G."/>
            <person name="Roy S.W."/>
            <person name="Sarai C."/>
            <person name="Schaack S."/>
            <person name="Shirato S."/>
            <person name="Slamovits C.H."/>
            <person name="Spencer D.F."/>
            <person name="Suzuki S."/>
            <person name="Worden A.Z."/>
            <person name="Zauner S."/>
            <person name="Barry K."/>
            <person name="Bell C."/>
            <person name="Bharti A.K."/>
            <person name="Crow J.A."/>
            <person name="Grimwood J."/>
            <person name="Kramer R."/>
            <person name="Lindquist E."/>
            <person name="Lucas S."/>
            <person name="Salamov A."/>
            <person name="McFadden G.I."/>
            <person name="Lane C.E."/>
            <person name="Keeling P.J."/>
            <person name="Gray M.W."/>
            <person name="Grigoriev I.V."/>
            <person name="Archibald J.M."/>
        </authorList>
    </citation>
    <scope>NUCLEOTIDE SEQUENCE</scope>
    <source>
        <strain evidence="12">CCMP2712</strain>
    </source>
</reference>
<protein>
    <recommendedName>
        <fullName evidence="13">Calmodulin</fullName>
    </recommendedName>
</protein>
<dbReference type="AlphaFoldDB" id="L1J184"/>
<evidence type="ECO:0000259" key="8">
    <source>
        <dbReference type="PROSITE" id="PS50003"/>
    </source>
</evidence>
<feature type="domain" description="PH" evidence="8">
    <location>
        <begin position="98"/>
        <end position="201"/>
    </location>
</feature>
<keyword evidence="5 7" id="KW-0472">Membrane</keyword>
<dbReference type="Gene3D" id="1.20.120.350">
    <property type="entry name" value="Voltage-gated potassium channels. Chain C"/>
    <property type="match status" value="1"/>
</dbReference>
<keyword evidence="12" id="KW-1185">Reference proteome</keyword>
<evidence type="ECO:0000256" key="2">
    <source>
        <dbReference type="ARBA" id="ARBA00022692"/>
    </source>
</evidence>
<dbReference type="Gene3D" id="1.10.287.70">
    <property type="match status" value="1"/>
</dbReference>
<dbReference type="InterPro" id="IPR011993">
    <property type="entry name" value="PH-like_dom_sf"/>
</dbReference>
<feature type="transmembrane region" description="Helical" evidence="7">
    <location>
        <begin position="406"/>
        <end position="422"/>
    </location>
</feature>
<dbReference type="SMART" id="SM00233">
    <property type="entry name" value="PH"/>
    <property type="match status" value="1"/>
</dbReference>